<organism evidence="2 3">
    <name type="scientific">Undibacterium nitidum</name>
    <dbReference type="NCBI Taxonomy" id="2762298"/>
    <lineage>
        <taxon>Bacteria</taxon>
        <taxon>Pseudomonadati</taxon>
        <taxon>Pseudomonadota</taxon>
        <taxon>Betaproteobacteria</taxon>
        <taxon>Burkholderiales</taxon>
        <taxon>Oxalobacteraceae</taxon>
        <taxon>Undibacterium</taxon>
    </lineage>
</organism>
<gene>
    <name evidence="2" type="ORF">H8K36_13170</name>
</gene>
<name>A0A923HQQ8_9BURK</name>
<reference evidence="2" key="1">
    <citation type="submission" date="2020-08" db="EMBL/GenBank/DDBJ databases">
        <title>Novel species isolated from subtropical streams in China.</title>
        <authorList>
            <person name="Lu H."/>
        </authorList>
    </citation>
    <scope>NUCLEOTIDE SEQUENCE</scope>
    <source>
        <strain evidence="2">LX22W</strain>
    </source>
</reference>
<dbReference type="PANTHER" id="PTHR43265:SF1">
    <property type="entry name" value="ESTERASE ESTD"/>
    <property type="match status" value="1"/>
</dbReference>
<keyword evidence="2" id="KW-0378">Hydrolase</keyword>
<dbReference type="InterPro" id="IPR053145">
    <property type="entry name" value="AB_hydrolase_Est10"/>
</dbReference>
<proteinExistence type="predicted"/>
<dbReference type="AlphaFoldDB" id="A0A923HQQ8"/>
<dbReference type="Pfam" id="PF12146">
    <property type="entry name" value="Hydrolase_4"/>
    <property type="match status" value="1"/>
</dbReference>
<feature type="domain" description="Serine aminopeptidase S33" evidence="1">
    <location>
        <begin position="70"/>
        <end position="271"/>
    </location>
</feature>
<comment type="caution">
    <text evidence="2">The sequence shown here is derived from an EMBL/GenBank/DDBJ whole genome shotgun (WGS) entry which is preliminary data.</text>
</comment>
<sequence length="314" mass="34016">MSLLVAGNASAEYLSTSIVCGDGNNALYGTLLVPGHKERPPVVLLISGSGPTDRDGNNPMLRGKNDSLKMLAEELAIAGFASVRFDKRGIGESAIAARSEEELRFQTYVNDVEAWVKLLKADTRFSGVSIIGHSEGSTIGMLAAKNADVDAFVSLAGPGQSAARILRQQLKDRLPPELAQANESILQSLERGQTYKEVPPALLALYRPSVQAYLMSWFPIVPSEVIGQLKMPVAIFQGDHDIQVSVAEAMYLSKALPKARVAVIKGMNHILKNVPLDNAQQVASYSDPNLLLDQELLKQLITFLKQNLLLKNKA</sequence>
<evidence type="ECO:0000313" key="3">
    <source>
        <dbReference type="Proteomes" id="UP000627446"/>
    </source>
</evidence>
<evidence type="ECO:0000259" key="1">
    <source>
        <dbReference type="Pfam" id="PF12146"/>
    </source>
</evidence>
<dbReference type="Proteomes" id="UP000627446">
    <property type="component" value="Unassembled WGS sequence"/>
</dbReference>
<dbReference type="EMBL" id="JACOFZ010000005">
    <property type="protein sequence ID" value="MBC3882336.1"/>
    <property type="molecule type" value="Genomic_DNA"/>
</dbReference>
<dbReference type="InterPro" id="IPR029058">
    <property type="entry name" value="AB_hydrolase_fold"/>
</dbReference>
<keyword evidence="3" id="KW-1185">Reference proteome</keyword>
<dbReference type="SUPFAM" id="SSF53474">
    <property type="entry name" value="alpha/beta-Hydrolases"/>
    <property type="match status" value="1"/>
</dbReference>
<dbReference type="RefSeq" id="WP_186916959.1">
    <property type="nucleotide sequence ID" value="NZ_JACOFZ010000005.1"/>
</dbReference>
<dbReference type="PANTHER" id="PTHR43265">
    <property type="entry name" value="ESTERASE ESTD"/>
    <property type="match status" value="1"/>
</dbReference>
<dbReference type="GO" id="GO:0052689">
    <property type="term" value="F:carboxylic ester hydrolase activity"/>
    <property type="evidence" value="ECO:0007669"/>
    <property type="project" value="TreeGrafter"/>
</dbReference>
<dbReference type="InterPro" id="IPR022742">
    <property type="entry name" value="Hydrolase_4"/>
</dbReference>
<dbReference type="Gene3D" id="3.40.50.1820">
    <property type="entry name" value="alpha/beta hydrolase"/>
    <property type="match status" value="1"/>
</dbReference>
<protein>
    <submittedName>
        <fullName evidence="2">Alpha/beta fold hydrolase</fullName>
    </submittedName>
</protein>
<accession>A0A923HQQ8</accession>
<evidence type="ECO:0000313" key="2">
    <source>
        <dbReference type="EMBL" id="MBC3882336.1"/>
    </source>
</evidence>